<feature type="transmembrane region" description="Helical" evidence="1">
    <location>
        <begin position="232"/>
        <end position="255"/>
    </location>
</feature>
<evidence type="ECO:0000313" key="5">
    <source>
        <dbReference type="Proteomes" id="UP001596494"/>
    </source>
</evidence>
<organism evidence="4 5">
    <name type="scientific">Halobacillus campisalis</name>
    <dbReference type="NCBI Taxonomy" id="435909"/>
    <lineage>
        <taxon>Bacteria</taxon>
        <taxon>Bacillati</taxon>
        <taxon>Bacillota</taxon>
        <taxon>Bacilli</taxon>
        <taxon>Bacillales</taxon>
        <taxon>Bacillaceae</taxon>
        <taxon>Halobacillus</taxon>
    </lineage>
</organism>
<reference evidence="5" key="1">
    <citation type="journal article" date="2019" name="Int. J. Syst. Evol. Microbiol.">
        <title>The Global Catalogue of Microorganisms (GCM) 10K type strain sequencing project: providing services to taxonomists for standard genome sequencing and annotation.</title>
        <authorList>
            <consortium name="The Broad Institute Genomics Platform"/>
            <consortium name="The Broad Institute Genome Sequencing Center for Infectious Disease"/>
            <person name="Wu L."/>
            <person name="Ma J."/>
        </authorList>
    </citation>
    <scope>NUCLEOTIDE SEQUENCE [LARGE SCALE GENOMIC DNA]</scope>
    <source>
        <strain evidence="5">CCUG 73951</strain>
    </source>
</reference>
<feature type="domain" description="DUF2207" evidence="2">
    <location>
        <begin position="27"/>
        <end position="191"/>
    </location>
</feature>
<protein>
    <submittedName>
        <fullName evidence="4">DUF2207 domain-containing protein</fullName>
    </submittedName>
</protein>
<gene>
    <name evidence="4" type="ORF">ACFQMN_00605</name>
</gene>
<dbReference type="Proteomes" id="UP001596494">
    <property type="component" value="Unassembled WGS sequence"/>
</dbReference>
<dbReference type="InterPro" id="IPR048389">
    <property type="entry name" value="YciQ-like_C"/>
</dbReference>
<dbReference type="Pfam" id="PF09972">
    <property type="entry name" value="DUF2207"/>
    <property type="match status" value="1"/>
</dbReference>
<keyword evidence="1" id="KW-0472">Membrane</keyword>
<evidence type="ECO:0000313" key="4">
    <source>
        <dbReference type="EMBL" id="MFC7319381.1"/>
    </source>
</evidence>
<keyword evidence="5" id="KW-1185">Reference proteome</keyword>
<dbReference type="InterPro" id="IPR018702">
    <property type="entry name" value="DUF2207"/>
</dbReference>
<dbReference type="EMBL" id="JBHTBY010000001">
    <property type="protein sequence ID" value="MFC7319381.1"/>
    <property type="molecule type" value="Genomic_DNA"/>
</dbReference>
<feature type="domain" description="Predicted membrane protein YciQ-like C-terminal" evidence="3">
    <location>
        <begin position="292"/>
        <end position="456"/>
    </location>
</feature>
<keyword evidence="1" id="KW-0812">Transmembrane</keyword>
<proteinExistence type="predicted"/>
<dbReference type="RefSeq" id="WP_289216137.1">
    <property type="nucleotide sequence ID" value="NZ_JAPVRC010000005.1"/>
</dbReference>
<evidence type="ECO:0000256" key="1">
    <source>
        <dbReference type="SAM" id="Phobius"/>
    </source>
</evidence>
<name>A0ABW2K072_9BACI</name>
<evidence type="ECO:0000259" key="3">
    <source>
        <dbReference type="Pfam" id="PF20990"/>
    </source>
</evidence>
<accession>A0ABW2K072</accession>
<comment type="caution">
    <text evidence="4">The sequence shown here is derived from an EMBL/GenBank/DDBJ whole genome shotgun (WGS) entry which is preliminary data.</text>
</comment>
<keyword evidence="1" id="KW-1133">Transmembrane helix</keyword>
<feature type="transmembrane region" description="Helical" evidence="1">
    <location>
        <begin position="393"/>
        <end position="414"/>
    </location>
</feature>
<evidence type="ECO:0000259" key="2">
    <source>
        <dbReference type="Pfam" id="PF09972"/>
    </source>
</evidence>
<dbReference type="Pfam" id="PF20990">
    <property type="entry name" value="DUF2207_C"/>
    <property type="match status" value="1"/>
</dbReference>
<feature type="transmembrane region" description="Helical" evidence="1">
    <location>
        <begin position="420"/>
        <end position="438"/>
    </location>
</feature>
<sequence length="542" mass="60615">MKKWIGGFILLFLLAVTPIHALAVDFEIDQTDIQASLQESGEVEVKETHTYSFDGDFNGITRSLIPKEGTSITDFRAAENGSDLKVEQEDELYKIFRGGEDETVTIDLFYTIEDGVEIYSDAAQFYWPFFDDSNESTYENLTITVVPPEPANIKAAYGEEEAYDTEEINKYGSVTFHLGEVPDGSKGNIRVAYDAAIFAGASSDQEILPAIKEDQADLYAAMLKKAQREERWGNWAPTIFGAFLAVALALTFIAWRKRTETIREARRQESGGSRFPKDSLSLPGMIAFMNHGMLSTEALTSALLDLYRKGNIEKVSDHEFELSSRTTEYEHESILIEWLFDEVGDGQTFSTEDFEAYAKDEENHEKYQEHYRMWQEEVKKEYKQHDLQEKFSGLNWTAIIAALSILPFLVLFPINGQLPWMFFSLILMLFFITFSIVYRPLTVTGHRLKGDLKPLKKGDEWKSWDKDEQLPALLYQIGLGKRDLSMTPASNHDWVIFLVLAGTLNNSFTTVDQEVSAASGSSGGVAGGGTGVGGGGGGSGAF</sequence>